<comment type="caution">
    <text evidence="1">The sequence shown here is derived from an EMBL/GenBank/DDBJ whole genome shotgun (WGS) entry which is preliminary data.</text>
</comment>
<accession>A0ABU4T012</accession>
<proteinExistence type="predicted"/>
<sequence length="53" mass="5634">MWFDVIAKGEEPSHVPVNTVRFSPGARTAAELPAAVSGVDSCAVVVTAPSWWH</sequence>
<name>A0ABU4T012_9PSEU</name>
<reference evidence="1 2" key="1">
    <citation type="submission" date="2023-11" db="EMBL/GenBank/DDBJ databases">
        <title>Lentzea sokolovensis, sp. nov., Lentzea kristufkii, sp. nov., and Lentzea miocenensis, sp. nov., rare actinobacteria from Sokolov Coal Basin, Miocene lacustrine sediment, Czech Republic.</title>
        <authorList>
            <person name="Lara A."/>
            <person name="Kotroba L."/>
            <person name="Nouioui I."/>
            <person name="Neumann-Schaal M."/>
            <person name="Mast Y."/>
            <person name="Chronakova A."/>
        </authorList>
    </citation>
    <scope>NUCLEOTIDE SEQUENCE [LARGE SCALE GENOMIC DNA]</scope>
    <source>
        <strain evidence="1 2">BCCO 10_0856</strain>
    </source>
</reference>
<gene>
    <name evidence="1" type="ORF">SK803_13805</name>
</gene>
<dbReference type="RefSeq" id="WP_319966364.1">
    <property type="nucleotide sequence ID" value="NZ_JAXAVW010000010.1"/>
</dbReference>
<protein>
    <submittedName>
        <fullName evidence="1">Uncharacterized protein</fullName>
    </submittedName>
</protein>
<evidence type="ECO:0000313" key="1">
    <source>
        <dbReference type="EMBL" id="MDX8031298.1"/>
    </source>
</evidence>
<organism evidence="1 2">
    <name type="scientific">Lentzea miocenica</name>
    <dbReference type="NCBI Taxonomy" id="3095431"/>
    <lineage>
        <taxon>Bacteria</taxon>
        <taxon>Bacillati</taxon>
        <taxon>Actinomycetota</taxon>
        <taxon>Actinomycetes</taxon>
        <taxon>Pseudonocardiales</taxon>
        <taxon>Pseudonocardiaceae</taxon>
        <taxon>Lentzea</taxon>
    </lineage>
</organism>
<keyword evidence="2" id="KW-1185">Reference proteome</keyword>
<evidence type="ECO:0000313" key="2">
    <source>
        <dbReference type="Proteomes" id="UP001285521"/>
    </source>
</evidence>
<dbReference type="EMBL" id="JAXAVW010000010">
    <property type="protein sequence ID" value="MDX8031298.1"/>
    <property type="molecule type" value="Genomic_DNA"/>
</dbReference>
<dbReference type="Proteomes" id="UP001285521">
    <property type="component" value="Unassembled WGS sequence"/>
</dbReference>